<dbReference type="InterPro" id="IPR009097">
    <property type="entry name" value="Cyclic_Pdiesterase"/>
</dbReference>
<sequence>MKYFVGVFFEDERVDRLFDLTRVVLQPDFARKAHITLRGPYKHRKDINKSVLEKQMDPILLSKPSTFFNERQNTVFLRAEIAFISDFWRKPDYPDGTPHLTIYDGKDRSFAWQVLQVLRDFPWRFYVRPTKLRILSSKEPLETKYLKDFTNFNLALDEVSDRSYSMEAIRKMHTGQRIEILRRVCRNLHTLHSNSDEAVDSQLSFL</sequence>
<keyword evidence="2" id="KW-1185">Reference proteome</keyword>
<dbReference type="SUPFAM" id="SSF55144">
    <property type="entry name" value="LigT-like"/>
    <property type="match status" value="1"/>
</dbReference>
<comment type="caution">
    <text evidence="1">The sequence shown here is derived from an EMBL/GenBank/DDBJ whole genome shotgun (WGS) entry which is preliminary data.</text>
</comment>
<evidence type="ECO:0000313" key="2">
    <source>
        <dbReference type="Proteomes" id="UP001220964"/>
    </source>
</evidence>
<evidence type="ECO:0008006" key="3">
    <source>
        <dbReference type="Google" id="ProtNLM"/>
    </source>
</evidence>
<dbReference type="RefSeq" id="WP_275569988.1">
    <property type="nucleotide sequence ID" value="NZ_JARGYC010000160.1"/>
</dbReference>
<dbReference type="AlphaFoldDB" id="A0AAE3TCP6"/>
<organism evidence="1 2">
    <name type="scientific">Psychromarinibacter sediminicola</name>
    <dbReference type="NCBI Taxonomy" id="3033385"/>
    <lineage>
        <taxon>Bacteria</taxon>
        <taxon>Pseudomonadati</taxon>
        <taxon>Pseudomonadota</taxon>
        <taxon>Alphaproteobacteria</taxon>
        <taxon>Rhodobacterales</taxon>
        <taxon>Paracoccaceae</taxon>
        <taxon>Psychromarinibacter</taxon>
    </lineage>
</organism>
<protein>
    <recommendedName>
        <fullName evidence="3">2'-5' RNA ligase</fullName>
    </recommendedName>
</protein>
<name>A0AAE3TCP6_9RHOB</name>
<dbReference type="EMBL" id="JARGYC010000160">
    <property type="protein sequence ID" value="MDF0603880.1"/>
    <property type="molecule type" value="Genomic_DNA"/>
</dbReference>
<evidence type="ECO:0000313" key="1">
    <source>
        <dbReference type="EMBL" id="MDF0603880.1"/>
    </source>
</evidence>
<reference evidence="1" key="1">
    <citation type="submission" date="2023-03" db="EMBL/GenBank/DDBJ databases">
        <title>Multiphase analysis and comparison of six strains from genera Psychromarinibacter, Lutimaribacter, and Maritimibacter, including a novel species: Psychromarinibacter sediminicola sp. nov.</title>
        <authorList>
            <person name="Wang Y.-H."/>
            <person name="Ye M.-Q."/>
            <person name="Du Z.-J."/>
        </authorList>
    </citation>
    <scope>NUCLEOTIDE SEQUENCE</scope>
    <source>
        <strain evidence="1">C21-152</strain>
    </source>
</reference>
<gene>
    <name evidence="1" type="ORF">P1J78_24505</name>
</gene>
<dbReference type="Proteomes" id="UP001220964">
    <property type="component" value="Unassembled WGS sequence"/>
</dbReference>
<accession>A0AAE3TCP6</accession>
<proteinExistence type="predicted"/>